<dbReference type="Pfam" id="PF23857">
    <property type="entry name" value="Phage_TAC_19"/>
    <property type="match status" value="1"/>
</dbReference>
<dbReference type="EMBL" id="JAGFPW010000034">
    <property type="protein sequence ID" value="MBO3796839.1"/>
    <property type="molecule type" value="Genomic_DNA"/>
</dbReference>
<gene>
    <name evidence="1" type="ORF">J5227_21620</name>
</gene>
<evidence type="ECO:0000313" key="1">
    <source>
        <dbReference type="EMBL" id="MBO3796839.1"/>
    </source>
</evidence>
<dbReference type="NCBIfam" id="NF047360">
    <property type="entry name" value="tail_chap_PVL"/>
    <property type="match status" value="1"/>
</dbReference>
<name>A0A8I1WJW9_BACIU</name>
<reference evidence="1" key="1">
    <citation type="submission" date="2021-03" db="EMBL/GenBank/DDBJ databases">
        <title>Isolation of Bacillus subtilis from fermented food sample.</title>
        <authorList>
            <person name="Lakshmanan V."/>
            <person name="Athira K."/>
            <person name="Rajagopal K."/>
        </authorList>
    </citation>
    <scope>NUCLEOTIDE SEQUENCE</scope>
    <source>
        <strain evidence="1">S1</strain>
    </source>
</reference>
<sequence length="112" mass="12791">MEPLAIELKIDGKKKRYVTPNYIGGLYFRLAAEISQEFEDQSFNVYLNLDKYLQFVVDVFGGKFDVDTLEKGMDSRKIINTIYAVSNYVLGNINLGIKLLSDKEPTEEELGK</sequence>
<evidence type="ECO:0000313" key="2">
    <source>
        <dbReference type="Proteomes" id="UP000665181"/>
    </source>
</evidence>
<proteinExistence type="predicted"/>
<dbReference type="AlphaFoldDB" id="A0A8I1WJW9"/>
<accession>A0A8I1WJW9</accession>
<comment type="caution">
    <text evidence="1">The sequence shown here is derived from an EMBL/GenBank/DDBJ whole genome shotgun (WGS) entry which is preliminary data.</text>
</comment>
<evidence type="ECO:0008006" key="3">
    <source>
        <dbReference type="Google" id="ProtNLM"/>
    </source>
</evidence>
<dbReference type="Proteomes" id="UP000665181">
    <property type="component" value="Unassembled WGS sequence"/>
</dbReference>
<dbReference type="RefSeq" id="WP_208556900.1">
    <property type="nucleotide sequence ID" value="NZ_JAGFPW010000034.1"/>
</dbReference>
<dbReference type="InterPro" id="IPR057006">
    <property type="entry name" value="Phage_TAC_19"/>
</dbReference>
<organism evidence="1 2">
    <name type="scientific">Bacillus subtilis</name>
    <dbReference type="NCBI Taxonomy" id="1423"/>
    <lineage>
        <taxon>Bacteria</taxon>
        <taxon>Bacillati</taxon>
        <taxon>Bacillota</taxon>
        <taxon>Bacilli</taxon>
        <taxon>Bacillales</taxon>
        <taxon>Bacillaceae</taxon>
        <taxon>Bacillus</taxon>
    </lineage>
</organism>
<protein>
    <recommendedName>
        <fullName evidence="3">Phage protein</fullName>
    </recommendedName>
</protein>